<evidence type="ECO:0000259" key="11">
    <source>
        <dbReference type="PROSITE" id="PS51843"/>
    </source>
</evidence>
<dbReference type="SUPFAM" id="SSF57716">
    <property type="entry name" value="Glucocorticoid receptor-like (DNA-binding domain)"/>
    <property type="match status" value="1"/>
</dbReference>
<organism evidence="12 13">
    <name type="scientific">Cordylochernes scorpioides</name>
    <dbReference type="NCBI Taxonomy" id="51811"/>
    <lineage>
        <taxon>Eukaryota</taxon>
        <taxon>Metazoa</taxon>
        <taxon>Ecdysozoa</taxon>
        <taxon>Arthropoda</taxon>
        <taxon>Chelicerata</taxon>
        <taxon>Arachnida</taxon>
        <taxon>Pseudoscorpiones</taxon>
        <taxon>Cheliferoidea</taxon>
        <taxon>Chernetidae</taxon>
        <taxon>Cordylochernes</taxon>
    </lineage>
</organism>
<feature type="domain" description="NR LBD" evidence="11">
    <location>
        <begin position="211"/>
        <end position="441"/>
    </location>
</feature>
<dbReference type="EMBL" id="CP092863">
    <property type="protein sequence ID" value="UYV60830.1"/>
    <property type="molecule type" value="Genomic_DNA"/>
</dbReference>
<feature type="region of interest" description="Disordered" evidence="9">
    <location>
        <begin position="131"/>
        <end position="152"/>
    </location>
</feature>
<dbReference type="PROSITE" id="PS51030">
    <property type="entry name" value="NUCLEAR_REC_DBD_2"/>
    <property type="match status" value="1"/>
</dbReference>
<keyword evidence="3" id="KW-0862">Zinc</keyword>
<dbReference type="InterPro" id="IPR013088">
    <property type="entry name" value="Znf_NHR/GATA"/>
</dbReference>
<evidence type="ECO:0000256" key="2">
    <source>
        <dbReference type="ARBA" id="ARBA00022771"/>
    </source>
</evidence>
<dbReference type="Pfam" id="PF00104">
    <property type="entry name" value="Hormone_recep"/>
    <property type="match status" value="1"/>
</dbReference>
<keyword evidence="7" id="KW-0675">Receptor</keyword>
<dbReference type="PRINTS" id="PR00398">
    <property type="entry name" value="STRDHORMONER"/>
</dbReference>
<evidence type="ECO:0000313" key="13">
    <source>
        <dbReference type="Proteomes" id="UP001235939"/>
    </source>
</evidence>
<dbReference type="SUPFAM" id="SSF48508">
    <property type="entry name" value="Nuclear receptor ligand-binding domain"/>
    <property type="match status" value="1"/>
</dbReference>
<keyword evidence="8" id="KW-0539">Nucleus</keyword>
<evidence type="ECO:0000259" key="10">
    <source>
        <dbReference type="PROSITE" id="PS51030"/>
    </source>
</evidence>
<evidence type="ECO:0000256" key="4">
    <source>
        <dbReference type="ARBA" id="ARBA00023015"/>
    </source>
</evidence>
<dbReference type="PANTHER" id="PTHR24082:SF283">
    <property type="entry name" value="NUCLEAR HORMONE RECEPTOR HR96"/>
    <property type="match status" value="1"/>
</dbReference>
<feature type="domain" description="Nuclear receptor" evidence="10">
    <location>
        <begin position="35"/>
        <end position="71"/>
    </location>
</feature>
<dbReference type="Proteomes" id="UP001235939">
    <property type="component" value="Chromosome 01"/>
</dbReference>
<reference evidence="12 13" key="1">
    <citation type="submission" date="2022-01" db="EMBL/GenBank/DDBJ databases">
        <title>A chromosomal length assembly of Cordylochernes scorpioides.</title>
        <authorList>
            <person name="Zeh D."/>
            <person name="Zeh J."/>
        </authorList>
    </citation>
    <scope>NUCLEOTIDE SEQUENCE [LARGE SCALE GENOMIC DNA]</scope>
    <source>
        <strain evidence="12">IN4F17</strain>
        <tissue evidence="12">Whole Body</tissue>
    </source>
</reference>
<evidence type="ECO:0000313" key="12">
    <source>
        <dbReference type="EMBL" id="UYV60830.1"/>
    </source>
</evidence>
<feature type="region of interest" description="Disordered" evidence="9">
    <location>
        <begin position="94"/>
        <end position="116"/>
    </location>
</feature>
<evidence type="ECO:0000256" key="8">
    <source>
        <dbReference type="ARBA" id="ARBA00023242"/>
    </source>
</evidence>
<dbReference type="Gene3D" id="1.10.565.10">
    <property type="entry name" value="Retinoid X Receptor"/>
    <property type="match status" value="1"/>
</dbReference>
<dbReference type="InterPro" id="IPR000536">
    <property type="entry name" value="Nucl_hrmn_rcpt_lig-bd"/>
</dbReference>
<dbReference type="SMART" id="SM00430">
    <property type="entry name" value="HOLI"/>
    <property type="match status" value="1"/>
</dbReference>
<evidence type="ECO:0000256" key="3">
    <source>
        <dbReference type="ARBA" id="ARBA00022833"/>
    </source>
</evidence>
<dbReference type="SMART" id="SM00399">
    <property type="entry name" value="ZnF_C4"/>
    <property type="match status" value="1"/>
</dbReference>
<keyword evidence="1" id="KW-0479">Metal-binding</keyword>
<dbReference type="PROSITE" id="PS51843">
    <property type="entry name" value="NR_LBD"/>
    <property type="match status" value="1"/>
</dbReference>
<keyword evidence="2" id="KW-0863">Zinc-finger</keyword>
<evidence type="ECO:0000256" key="1">
    <source>
        <dbReference type="ARBA" id="ARBA00022723"/>
    </source>
</evidence>
<sequence>MMVIDHRENIDVLLYHVFAIPFCKSQLVWFQNLSCPFNDNCNITSITRKFCQKCRLEKCLKIGMKKEWIMSDKEKQQKRAKYLKNKSVSRSVEEDKKLTKLAPSEDDTSQESEVSLFPNPAASTLRSILTESDTWPDNSGRPTPNLGSPGTECAQNCSHFSKSSLGGDKLHSSQYNIFAPEGENPPLIPYSVMRVALESEFSWVPIRILGYNPQVLSDLESSRINELVLAGDLWDIAIPTTDPSLLDIINMTDQAIRRLIKMSKKIAAFKTLCQEDQIALLKGGCTELMILRSVMSYNPTEDCWQNVRGYTQALKMEVLKQASNNVYEEHKKFICSFDPEWRNNETIMLLLSAIALFTPERANTIHKDAIKMEQDTYYFLLRRYLETQYSGCKARCDFLRLIRKIQELHILNENHIRIYMDVNPKDVEPLLIEIFDLKNCSSSTSSSASSS</sequence>
<evidence type="ECO:0000256" key="7">
    <source>
        <dbReference type="ARBA" id="ARBA00023170"/>
    </source>
</evidence>
<dbReference type="InterPro" id="IPR001723">
    <property type="entry name" value="Nuclear_hrmn_rcpt"/>
</dbReference>
<dbReference type="InterPro" id="IPR050234">
    <property type="entry name" value="Nuclear_hormone_rcpt_NR1"/>
</dbReference>
<evidence type="ECO:0000256" key="6">
    <source>
        <dbReference type="ARBA" id="ARBA00023163"/>
    </source>
</evidence>
<gene>
    <name evidence="12" type="ORF">LAZ67_1002487</name>
</gene>
<keyword evidence="5" id="KW-0238">DNA-binding</keyword>
<proteinExistence type="predicted"/>
<keyword evidence="13" id="KW-1185">Reference proteome</keyword>
<keyword evidence="4" id="KW-0805">Transcription regulation</keyword>
<dbReference type="Pfam" id="PF00105">
    <property type="entry name" value="zf-C4"/>
    <property type="match status" value="1"/>
</dbReference>
<accession>A0ABY6JYX3</accession>
<name>A0ABY6JYX3_9ARAC</name>
<dbReference type="InterPro" id="IPR035500">
    <property type="entry name" value="NHR-like_dom_sf"/>
</dbReference>
<evidence type="ECO:0000256" key="5">
    <source>
        <dbReference type="ARBA" id="ARBA00023125"/>
    </source>
</evidence>
<dbReference type="Gene3D" id="3.30.50.10">
    <property type="entry name" value="Erythroid Transcription Factor GATA-1, subunit A"/>
    <property type="match status" value="1"/>
</dbReference>
<dbReference type="PANTHER" id="PTHR24082">
    <property type="entry name" value="NUCLEAR HORMONE RECEPTOR"/>
    <property type="match status" value="1"/>
</dbReference>
<evidence type="ECO:0000256" key="9">
    <source>
        <dbReference type="SAM" id="MobiDB-lite"/>
    </source>
</evidence>
<keyword evidence="6" id="KW-0804">Transcription</keyword>
<dbReference type="InterPro" id="IPR001628">
    <property type="entry name" value="Znf_hrmn_rcpt"/>
</dbReference>
<protein>
    <submittedName>
        <fullName evidence="12">Hr96</fullName>
    </submittedName>
</protein>